<sequence length="294" mass="31436">MKQFFSFLFFSLLLCSNTMMSQNTGINTKNPGSILTVNGSFAADYKIVTQNTTLGISDYYVAYNGNSSGEITLPALINGSGNYKGRIYGIKNTSNSQLTIVPSGTEKIDGLTDISSVIVPPGYYVELISKGTTTGSTWELSMLAYVTIASTMNQLVNISVATPQGAIAASAFSVNNSAYTIIPGSSSSFTLPVARPVFLNLTLGLDELAATSTTPPYFRCELYIDGTPTGLFQIVQQIGTGYQLQFNMSGVRSLSAGTHTIDTRITRWHNNGVSSSTNQSFGILSLVVDAVYMD</sequence>
<feature type="signal peptide" evidence="1">
    <location>
        <begin position="1"/>
        <end position="21"/>
    </location>
</feature>
<dbReference type="AlphaFoldDB" id="A0A497UZW3"/>
<name>A0A497UZW3_9FLAO</name>
<organism evidence="3 5">
    <name type="scientific">Flavobacterium lindanitolerans</name>
    <dbReference type="NCBI Taxonomy" id="428988"/>
    <lineage>
        <taxon>Bacteria</taxon>
        <taxon>Pseudomonadati</taxon>
        <taxon>Bacteroidota</taxon>
        <taxon>Flavobacteriia</taxon>
        <taxon>Flavobacteriales</taxon>
        <taxon>Flavobacteriaceae</taxon>
        <taxon>Flavobacterium</taxon>
    </lineage>
</organism>
<dbReference type="RefSeq" id="WP_143395036.1">
    <property type="nucleotide sequence ID" value="NZ_PJND01000008.1"/>
</dbReference>
<evidence type="ECO:0008006" key="6">
    <source>
        <dbReference type="Google" id="ProtNLM"/>
    </source>
</evidence>
<keyword evidence="4" id="KW-1185">Reference proteome</keyword>
<evidence type="ECO:0000256" key="1">
    <source>
        <dbReference type="SAM" id="SignalP"/>
    </source>
</evidence>
<dbReference type="Proteomes" id="UP000275027">
    <property type="component" value="Unassembled WGS sequence"/>
</dbReference>
<protein>
    <recommendedName>
        <fullName evidence="6">Ig-like domain-containing protein</fullName>
    </recommendedName>
</protein>
<keyword evidence="1" id="KW-0732">Signal</keyword>
<comment type="caution">
    <text evidence="3">The sequence shown here is derived from an EMBL/GenBank/DDBJ whole genome shotgun (WGS) entry which is preliminary data.</text>
</comment>
<evidence type="ECO:0000313" key="5">
    <source>
        <dbReference type="Proteomes" id="UP000275027"/>
    </source>
</evidence>
<dbReference type="EMBL" id="PJND01000008">
    <property type="protein sequence ID" value="PKW21149.1"/>
    <property type="molecule type" value="Genomic_DNA"/>
</dbReference>
<reference evidence="2 4" key="1">
    <citation type="submission" date="2017-12" db="EMBL/GenBank/DDBJ databases">
        <title>Genomic Encyclopedia of Type Strains, Phase III (KMG-III): the genomes of soil and plant-associated and newly described type strains.</title>
        <authorList>
            <person name="Whitman W."/>
        </authorList>
    </citation>
    <scope>NUCLEOTIDE SEQUENCE [LARGE SCALE GENOMIC DNA]</scope>
    <source>
        <strain evidence="2 4">IP-10</strain>
    </source>
</reference>
<evidence type="ECO:0000313" key="3">
    <source>
        <dbReference type="EMBL" id="RLJ30213.1"/>
    </source>
</evidence>
<feature type="chain" id="PRO_5019834030" description="Ig-like domain-containing protein" evidence="1">
    <location>
        <begin position="22"/>
        <end position="294"/>
    </location>
</feature>
<accession>A0A497UZW3</accession>
<evidence type="ECO:0000313" key="4">
    <source>
        <dbReference type="Proteomes" id="UP000233767"/>
    </source>
</evidence>
<reference evidence="3 5" key="2">
    <citation type="submission" date="2018-10" db="EMBL/GenBank/DDBJ databases">
        <title>Genomic Encyclopedia of Archaeal and Bacterial Type Strains, Phase II (KMG-II): from individual species to whole genera.</title>
        <authorList>
            <person name="Goeker M."/>
        </authorList>
    </citation>
    <scope>NUCLEOTIDE SEQUENCE [LARGE SCALE GENOMIC DNA]</scope>
    <source>
        <strain evidence="3 5">DSM 21886</strain>
    </source>
</reference>
<proteinExistence type="predicted"/>
<evidence type="ECO:0000313" key="2">
    <source>
        <dbReference type="EMBL" id="PKW21149.1"/>
    </source>
</evidence>
<dbReference type="EMBL" id="RCCB01000011">
    <property type="protein sequence ID" value="RLJ30213.1"/>
    <property type="molecule type" value="Genomic_DNA"/>
</dbReference>
<dbReference type="Proteomes" id="UP000233767">
    <property type="component" value="Unassembled WGS sequence"/>
</dbReference>
<gene>
    <name evidence="2" type="ORF">B0G92_2433</name>
    <name evidence="3" type="ORF">CLV50_1617</name>
</gene>